<sequence length="99" mass="10946">MDKIVIKAKKVECIIGLFFLLPPVLGVFAFVLQLFNADTDFSMLRDLSSNWTNDYSSEGGGGMSAAPIYLGLMAIAGVYLIKDSSYALFIKNKQEQEQK</sequence>
<evidence type="ECO:0000256" key="1">
    <source>
        <dbReference type="SAM" id="Phobius"/>
    </source>
</evidence>
<proteinExistence type="predicted"/>
<feature type="transmembrane region" description="Helical" evidence="1">
    <location>
        <begin position="61"/>
        <end position="81"/>
    </location>
</feature>
<dbReference type="Proteomes" id="UP000229884">
    <property type="component" value="Unassembled WGS sequence"/>
</dbReference>
<dbReference type="EMBL" id="PENG01000001">
    <property type="protein sequence ID" value="PJI28110.1"/>
    <property type="molecule type" value="Genomic_DNA"/>
</dbReference>
<keyword evidence="1" id="KW-0472">Membrane</keyword>
<keyword evidence="1" id="KW-0812">Transmembrane</keyword>
<reference evidence="2 3" key="1">
    <citation type="submission" date="2017-11" db="EMBL/GenBank/DDBJ databases">
        <title>Genome sequencing of Prevotella intermedia KCOM 2832.</title>
        <authorList>
            <person name="Kook J.-K."/>
            <person name="Park S.-N."/>
            <person name="Lim Y.K."/>
        </authorList>
    </citation>
    <scope>NUCLEOTIDE SEQUENCE [LARGE SCALE GENOMIC DNA]</scope>
    <source>
        <strain evidence="2 3">KCOM 2832</strain>
    </source>
</reference>
<evidence type="ECO:0000313" key="3">
    <source>
        <dbReference type="Proteomes" id="UP000229884"/>
    </source>
</evidence>
<keyword evidence="1" id="KW-1133">Transmembrane helix</keyword>
<dbReference type="AlphaFoldDB" id="A0A2M8TW31"/>
<dbReference type="RefSeq" id="WP_100370922.1">
    <property type="nucleotide sequence ID" value="NZ_PENG01000001.1"/>
</dbReference>
<comment type="caution">
    <text evidence="2">The sequence shown here is derived from an EMBL/GenBank/DDBJ whole genome shotgun (WGS) entry which is preliminary data.</text>
</comment>
<name>A0A2M8TW31_PREIN</name>
<feature type="transmembrane region" description="Helical" evidence="1">
    <location>
        <begin position="12"/>
        <end position="35"/>
    </location>
</feature>
<organism evidence="2 3">
    <name type="scientific">Prevotella intermedia</name>
    <dbReference type="NCBI Taxonomy" id="28131"/>
    <lineage>
        <taxon>Bacteria</taxon>
        <taxon>Pseudomonadati</taxon>
        <taxon>Bacteroidota</taxon>
        <taxon>Bacteroidia</taxon>
        <taxon>Bacteroidales</taxon>
        <taxon>Prevotellaceae</taxon>
        <taxon>Prevotella</taxon>
    </lineage>
</organism>
<evidence type="ECO:0000313" key="2">
    <source>
        <dbReference type="EMBL" id="PJI28110.1"/>
    </source>
</evidence>
<gene>
    <name evidence="2" type="ORF">CTM58_08505</name>
</gene>
<accession>A0A2M8TW31</accession>
<protein>
    <submittedName>
        <fullName evidence="2">Uncharacterized protein</fullName>
    </submittedName>
</protein>